<evidence type="ECO:0000313" key="2">
    <source>
        <dbReference type="WBParaSite" id="nRc.2.0.1.t07570-RA"/>
    </source>
</evidence>
<dbReference type="Proteomes" id="UP000887565">
    <property type="component" value="Unplaced"/>
</dbReference>
<proteinExistence type="predicted"/>
<dbReference type="WBParaSite" id="nRc.2.0.1.t07570-RA">
    <property type="protein sequence ID" value="nRc.2.0.1.t07570-RA"/>
    <property type="gene ID" value="nRc.2.0.1.g07570"/>
</dbReference>
<dbReference type="AlphaFoldDB" id="A0A915I1J3"/>
<sequence length="113" mass="12204">MLGVASGCPPGPGIDDNKAPVASWEIAPFEIGSGEAPLCLPTIAPEKEGDLSNQNLPLAVPDNLAANTTFVAEPGSWRCILSTSHSIDRHFHFPFYPWIPTVKHWLGFNIAIR</sequence>
<evidence type="ECO:0000313" key="1">
    <source>
        <dbReference type="Proteomes" id="UP000887565"/>
    </source>
</evidence>
<name>A0A915I1J3_ROMCU</name>
<protein>
    <submittedName>
        <fullName evidence="2">Uncharacterized protein</fullName>
    </submittedName>
</protein>
<keyword evidence="1" id="KW-1185">Reference proteome</keyword>
<accession>A0A915I1J3</accession>
<organism evidence="1 2">
    <name type="scientific">Romanomermis culicivorax</name>
    <name type="common">Nematode worm</name>
    <dbReference type="NCBI Taxonomy" id="13658"/>
    <lineage>
        <taxon>Eukaryota</taxon>
        <taxon>Metazoa</taxon>
        <taxon>Ecdysozoa</taxon>
        <taxon>Nematoda</taxon>
        <taxon>Enoplea</taxon>
        <taxon>Dorylaimia</taxon>
        <taxon>Mermithida</taxon>
        <taxon>Mermithoidea</taxon>
        <taxon>Mermithidae</taxon>
        <taxon>Romanomermis</taxon>
    </lineage>
</organism>
<reference evidence="2" key="1">
    <citation type="submission" date="2022-11" db="UniProtKB">
        <authorList>
            <consortium name="WormBaseParasite"/>
        </authorList>
    </citation>
    <scope>IDENTIFICATION</scope>
</reference>